<organism evidence="3 4">
    <name type="scientific">Xenorhabdus bovienii str. puntauvense</name>
    <dbReference type="NCBI Taxonomy" id="1398201"/>
    <lineage>
        <taxon>Bacteria</taxon>
        <taxon>Pseudomonadati</taxon>
        <taxon>Pseudomonadota</taxon>
        <taxon>Gammaproteobacteria</taxon>
        <taxon>Enterobacterales</taxon>
        <taxon>Morganellaceae</taxon>
        <taxon>Xenorhabdus</taxon>
    </lineage>
</organism>
<dbReference type="Pfam" id="PF00501">
    <property type="entry name" value="AMP-binding"/>
    <property type="match status" value="1"/>
</dbReference>
<dbReference type="Proteomes" id="UP000028511">
    <property type="component" value="Unassembled WGS sequence"/>
</dbReference>
<comment type="caution">
    <text evidence="3">The sequence shown here is derived from an EMBL/GenBank/DDBJ whole genome shotgun (WGS) entry which is preliminary data.</text>
</comment>
<reference evidence="3" key="1">
    <citation type="submission" date="2013-07" db="EMBL/GenBank/DDBJ databases">
        <title>Sub-species coevolution in mutualistic symbiosis.</title>
        <authorList>
            <person name="Murfin K."/>
            <person name="Klassen J."/>
            <person name="Lee M."/>
            <person name="Forst S."/>
            <person name="Stock P."/>
            <person name="Goodrich-Blair H."/>
        </authorList>
    </citation>
    <scope>NUCLEOTIDE SEQUENCE [LARGE SCALE GENOMIC DNA]</scope>
    <source>
        <strain evidence="3">Puntauvense</strain>
    </source>
</reference>
<dbReference type="InterPro" id="IPR042099">
    <property type="entry name" value="ANL_N_sf"/>
</dbReference>
<dbReference type="InterPro" id="IPR045851">
    <property type="entry name" value="AMP-bd_C_sf"/>
</dbReference>
<dbReference type="AlphaFoldDB" id="A0A077NIN0"/>
<gene>
    <name evidence="3" type="ORF">XBP1_2990012</name>
</gene>
<dbReference type="PANTHER" id="PTHR43352">
    <property type="entry name" value="ACETYL-COA SYNTHETASE"/>
    <property type="match status" value="1"/>
</dbReference>
<dbReference type="PANTHER" id="PTHR43352:SF1">
    <property type="entry name" value="ANTHRANILATE--COA LIGASE"/>
    <property type="match status" value="1"/>
</dbReference>
<proteinExistence type="predicted"/>
<evidence type="ECO:0000259" key="2">
    <source>
        <dbReference type="Pfam" id="PF00501"/>
    </source>
</evidence>
<dbReference type="GO" id="GO:0016878">
    <property type="term" value="F:acid-thiol ligase activity"/>
    <property type="evidence" value="ECO:0007669"/>
    <property type="project" value="TreeGrafter"/>
</dbReference>
<dbReference type="RefSeq" id="WP_038218731.1">
    <property type="nucleotide sequence ID" value="NZ_CAWLWN010000253.1"/>
</dbReference>
<protein>
    <submittedName>
        <fullName evidence="3">Putative coenzyme A ligase</fullName>
    </submittedName>
</protein>
<dbReference type="GO" id="GO:0044550">
    <property type="term" value="P:secondary metabolite biosynthetic process"/>
    <property type="evidence" value="ECO:0007669"/>
    <property type="project" value="TreeGrafter"/>
</dbReference>
<dbReference type="EMBL" id="CBSW010000222">
    <property type="protein sequence ID" value="CDG98228.1"/>
    <property type="molecule type" value="Genomic_DNA"/>
</dbReference>
<evidence type="ECO:0000256" key="1">
    <source>
        <dbReference type="ARBA" id="ARBA00022598"/>
    </source>
</evidence>
<dbReference type="InterPro" id="IPR000873">
    <property type="entry name" value="AMP-dep_synth/lig_dom"/>
</dbReference>
<dbReference type="HOGENOM" id="CLU_000022_59_10_6"/>
<feature type="domain" description="AMP-dependent synthetase/ligase" evidence="2">
    <location>
        <begin position="33"/>
        <end position="378"/>
    </location>
</feature>
<sequence>MSLATFPTLEAIASTTKSINLAQRFVMENSSLDKDCFIGPDGSLSYSQLAFFVQKSASAMSLKKIEKNTAVILCLNDSRELAIIFFASLAIGALPVVINPKLPANTLNYILGEFDTPFIFLDEDNEISIAPEAKENTIRIKRSADLSAFCDWMPENTNDKWHDFLEKTHLEPAFIQYTSGSTGKPKGVIHSVTSILSSCEHFSKHQLGLTTTDIIYSTPKTFFGYGMGNTLFFPLYIGATAIIDSLWPSITRVTSNIKKFQPTVLLAGPMIFRLLLEDAEFKQYCHLRLVVSSGSMLPAPLKESWFQRLNIVIHDAFGATEACHAFATTYGHPSRSGSIGKLITGCTGKIVDKDGKTVPARETGVLMLSSESLALGYWNNHQDTNIKFSNGWYRTGDLFSQDEEGFLYYHGREDEQFKVLGRWLVPVEIEKLVHSAFPEIGDAFMIPWMDSTQECRPVLCLKTSSSEFEAISQQIANFISHQVESYKHPYVYLNLEQFPLNGNGKIDRKSMIEIARQKITDENMSSHPRRINYAQS</sequence>
<evidence type="ECO:0000313" key="3">
    <source>
        <dbReference type="EMBL" id="CDG98228.1"/>
    </source>
</evidence>
<dbReference type="SUPFAM" id="SSF56801">
    <property type="entry name" value="Acetyl-CoA synthetase-like"/>
    <property type="match status" value="1"/>
</dbReference>
<dbReference type="Gene3D" id="3.40.50.12780">
    <property type="entry name" value="N-terminal domain of ligase-like"/>
    <property type="match status" value="1"/>
</dbReference>
<dbReference type="PROSITE" id="PS00455">
    <property type="entry name" value="AMP_BINDING"/>
    <property type="match status" value="1"/>
</dbReference>
<name>A0A077NIN0_XENBV</name>
<keyword evidence="1 3" id="KW-0436">Ligase</keyword>
<dbReference type="InterPro" id="IPR020845">
    <property type="entry name" value="AMP-binding_CS"/>
</dbReference>
<accession>A0A077NIN0</accession>
<evidence type="ECO:0000313" key="4">
    <source>
        <dbReference type="Proteomes" id="UP000028511"/>
    </source>
</evidence>
<dbReference type="Gene3D" id="3.30.300.30">
    <property type="match status" value="1"/>
</dbReference>